<keyword evidence="3" id="KW-1185">Reference proteome</keyword>
<evidence type="ECO:0000313" key="3">
    <source>
        <dbReference type="Proteomes" id="UP000240800"/>
    </source>
</evidence>
<evidence type="ECO:0000313" key="2">
    <source>
        <dbReference type="EMBL" id="PTM77192.1"/>
    </source>
</evidence>
<organism evidence="2 3">
    <name type="scientific">Cereibacter johrii</name>
    <dbReference type="NCBI Taxonomy" id="445629"/>
    <lineage>
        <taxon>Bacteria</taxon>
        <taxon>Pseudomonadati</taxon>
        <taxon>Pseudomonadota</taxon>
        <taxon>Alphaproteobacteria</taxon>
        <taxon>Rhodobacterales</taxon>
        <taxon>Paracoccaceae</taxon>
        <taxon>Cereibacter</taxon>
    </lineage>
</organism>
<protein>
    <submittedName>
        <fullName evidence="2">5-methylcytosine-specific restriction protein A</fullName>
    </submittedName>
</protein>
<dbReference type="InterPro" id="IPR003615">
    <property type="entry name" value="HNH_nuc"/>
</dbReference>
<accession>A0ABX5J594</accession>
<comment type="caution">
    <text evidence="2">The sequence shown here is derived from an EMBL/GenBank/DDBJ whole genome shotgun (WGS) entry which is preliminary data.</text>
</comment>
<dbReference type="InterPro" id="IPR002711">
    <property type="entry name" value="HNH"/>
</dbReference>
<proteinExistence type="predicted"/>
<gene>
    <name evidence="2" type="ORF">C8J29_106118</name>
</gene>
<dbReference type="Pfam" id="PF01844">
    <property type="entry name" value="HNH"/>
    <property type="match status" value="1"/>
</dbReference>
<dbReference type="CDD" id="cd00085">
    <property type="entry name" value="HNHc"/>
    <property type="match status" value="1"/>
</dbReference>
<dbReference type="EMBL" id="PZZW01000006">
    <property type="protein sequence ID" value="PTM77192.1"/>
    <property type="molecule type" value="Genomic_DNA"/>
</dbReference>
<evidence type="ECO:0000259" key="1">
    <source>
        <dbReference type="Pfam" id="PF01844"/>
    </source>
</evidence>
<name>A0ABX5J594_9RHOB</name>
<dbReference type="Proteomes" id="UP000240800">
    <property type="component" value="Unassembled WGS sequence"/>
</dbReference>
<sequence>MALRVKDLPAPVTAAKADWLAGTTWIGLTPMNDNQNSRNKCTKTIQDQVGNGYVIEYIVKSAEKPNPGFENHPDYLAERLSHAEQAGRFVAVHRLRYAHRPLVSILGQSEYDRLQDMWARGGKKWRWSVAFPIIESYRVAGKPKAKDVLGQEAYERVFQHSASTLRPFSPPKQASLAELELEPVTALNAMIAIEDEFEYAELSQLSSSAVKQMQRELPDSALEGMDSERRVKIRKRAAWIVDRFIRIRQKEGALTCDDCGFDPISLFSDSSVSPRRMLDVHHKCPMQEGIRYTTVNDFALLCPTCHRAEHARQSLLA</sequence>
<reference evidence="2 3" key="1">
    <citation type="submission" date="2018-04" db="EMBL/GenBank/DDBJ databases">
        <title>Genomic Encyclopedia of Type Strains, Phase III (KMG-III): the genomes of soil and plant-associated and newly described type strains.</title>
        <authorList>
            <person name="Whitman W."/>
        </authorList>
    </citation>
    <scope>NUCLEOTIDE SEQUENCE [LARGE SCALE GENOMIC DNA]</scope>
    <source>
        <strain evidence="2 3">JA192</strain>
    </source>
</reference>
<dbReference type="RefSeq" id="WP_141703021.1">
    <property type="nucleotide sequence ID" value="NZ_MABH01000028.1"/>
</dbReference>
<feature type="domain" description="HNH" evidence="1">
    <location>
        <begin position="276"/>
        <end position="312"/>
    </location>
</feature>